<dbReference type="InParanoid" id="B0DEE8"/>
<dbReference type="GeneID" id="6078021"/>
<evidence type="ECO:0000313" key="2">
    <source>
        <dbReference type="Proteomes" id="UP000001194"/>
    </source>
</evidence>
<dbReference type="AlphaFoldDB" id="B0DEE8"/>
<dbReference type="EMBL" id="DS547106">
    <property type="protein sequence ID" value="EDR07022.1"/>
    <property type="molecule type" value="Genomic_DNA"/>
</dbReference>
<reference evidence="1 2" key="1">
    <citation type="journal article" date="2008" name="Nature">
        <title>The genome of Laccaria bicolor provides insights into mycorrhizal symbiosis.</title>
        <authorList>
            <person name="Martin F."/>
            <person name="Aerts A."/>
            <person name="Ahren D."/>
            <person name="Brun A."/>
            <person name="Danchin E.G.J."/>
            <person name="Duchaussoy F."/>
            <person name="Gibon J."/>
            <person name="Kohler A."/>
            <person name="Lindquist E."/>
            <person name="Pereda V."/>
            <person name="Salamov A."/>
            <person name="Shapiro H.J."/>
            <person name="Wuyts J."/>
            <person name="Blaudez D."/>
            <person name="Buee M."/>
            <person name="Brokstein P."/>
            <person name="Canbaeck B."/>
            <person name="Cohen D."/>
            <person name="Courty P.E."/>
            <person name="Coutinho P.M."/>
            <person name="Delaruelle C."/>
            <person name="Detter J.C."/>
            <person name="Deveau A."/>
            <person name="DiFazio S."/>
            <person name="Duplessis S."/>
            <person name="Fraissinet-Tachet L."/>
            <person name="Lucic E."/>
            <person name="Frey-Klett P."/>
            <person name="Fourrey C."/>
            <person name="Feussner I."/>
            <person name="Gay G."/>
            <person name="Grimwood J."/>
            <person name="Hoegger P.J."/>
            <person name="Jain P."/>
            <person name="Kilaru S."/>
            <person name="Labbe J."/>
            <person name="Lin Y.C."/>
            <person name="Legue V."/>
            <person name="Le Tacon F."/>
            <person name="Marmeisse R."/>
            <person name="Melayah D."/>
            <person name="Montanini B."/>
            <person name="Muratet M."/>
            <person name="Nehls U."/>
            <person name="Niculita-Hirzel H."/>
            <person name="Oudot-Le Secq M.P."/>
            <person name="Peter M."/>
            <person name="Quesneville H."/>
            <person name="Rajashekar B."/>
            <person name="Reich M."/>
            <person name="Rouhier N."/>
            <person name="Schmutz J."/>
            <person name="Yin T."/>
            <person name="Chalot M."/>
            <person name="Henrissat B."/>
            <person name="Kuees U."/>
            <person name="Lucas S."/>
            <person name="Van de Peer Y."/>
            <person name="Podila G.K."/>
            <person name="Polle A."/>
            <person name="Pukkila P.J."/>
            <person name="Richardson P.M."/>
            <person name="Rouze P."/>
            <person name="Sanders I.R."/>
            <person name="Stajich J.E."/>
            <person name="Tunlid A."/>
            <person name="Tuskan G."/>
            <person name="Grigoriev I.V."/>
        </authorList>
    </citation>
    <scope>NUCLEOTIDE SEQUENCE [LARGE SCALE GENOMIC DNA]</scope>
    <source>
        <strain evidence="2">S238N-H82 / ATCC MYA-4686</strain>
    </source>
</reference>
<name>B0DEE8_LACBS</name>
<protein>
    <submittedName>
        <fullName evidence="1">Predicted protein</fullName>
    </submittedName>
</protein>
<dbReference type="RefSeq" id="XP_001882395.1">
    <property type="nucleotide sequence ID" value="XM_001882360.1"/>
</dbReference>
<sequence length="81" mass="8951">MAESISERTLKSWSKQVGDTVATDEEIATIETDSLSSLTCSQNDQCQTRPARPLLPGPLASCSAICHLSYHRQARRYPRAD</sequence>
<organism evidence="2">
    <name type="scientific">Laccaria bicolor (strain S238N-H82 / ATCC MYA-4686)</name>
    <name type="common">Bicoloured deceiver</name>
    <name type="synonym">Laccaria laccata var. bicolor</name>
    <dbReference type="NCBI Taxonomy" id="486041"/>
    <lineage>
        <taxon>Eukaryota</taxon>
        <taxon>Fungi</taxon>
        <taxon>Dikarya</taxon>
        <taxon>Basidiomycota</taxon>
        <taxon>Agaricomycotina</taxon>
        <taxon>Agaricomycetes</taxon>
        <taxon>Agaricomycetidae</taxon>
        <taxon>Agaricales</taxon>
        <taxon>Agaricineae</taxon>
        <taxon>Hydnangiaceae</taxon>
        <taxon>Laccaria</taxon>
    </lineage>
</organism>
<dbReference type="Gene3D" id="2.40.50.100">
    <property type="match status" value="1"/>
</dbReference>
<dbReference type="OrthoDB" id="5391403at2759"/>
<gene>
    <name evidence="1" type="ORF">LACBIDRAFT_299283</name>
</gene>
<dbReference type="Proteomes" id="UP000001194">
    <property type="component" value="Unassembled WGS sequence"/>
</dbReference>
<dbReference type="SUPFAM" id="SSF51230">
    <property type="entry name" value="Single hybrid motif"/>
    <property type="match status" value="1"/>
</dbReference>
<dbReference type="InterPro" id="IPR011053">
    <property type="entry name" value="Single_hybrid_motif"/>
</dbReference>
<dbReference type="CDD" id="cd06849">
    <property type="entry name" value="lipoyl_domain"/>
    <property type="match status" value="1"/>
</dbReference>
<evidence type="ECO:0000313" key="1">
    <source>
        <dbReference type="EMBL" id="EDR07022.1"/>
    </source>
</evidence>
<accession>B0DEE8</accession>
<proteinExistence type="predicted"/>
<dbReference type="KEGG" id="lbc:LACBIDRAFT_299283"/>
<keyword evidence="2" id="KW-1185">Reference proteome</keyword>
<dbReference type="HOGENOM" id="CLU_2574265_0_0_1"/>